<keyword evidence="2" id="KW-1185">Reference proteome</keyword>
<reference evidence="1 2" key="1">
    <citation type="submission" date="2018-11" db="EMBL/GenBank/DDBJ databases">
        <title>Microbial catabolism of amino acid.</title>
        <authorList>
            <person name="Hibi M."/>
            <person name="Ogawa J."/>
        </authorList>
    </citation>
    <scope>NUCLEOTIDE SEQUENCE [LARGE SCALE GENOMIC DNA]</scope>
    <source>
        <strain evidence="1 2">C31-06</strain>
    </source>
</reference>
<comment type="caution">
    <text evidence="1">The sequence shown here is derived from an EMBL/GenBank/DDBJ whole genome shotgun (WGS) entry which is preliminary data.</text>
</comment>
<sequence>MRAIDSVDGLEPPYVVALVEPDRTPGVRIPMRARSGIAIGDRVAFEPVSTPVGPVLEISSTGLLT</sequence>
<protein>
    <submittedName>
        <fullName evidence="1">Uncharacterized protein</fullName>
    </submittedName>
</protein>
<dbReference type="EMBL" id="BHYM01000050">
    <property type="protein sequence ID" value="GCE42180.1"/>
    <property type="molecule type" value="Genomic_DNA"/>
</dbReference>
<evidence type="ECO:0000313" key="2">
    <source>
        <dbReference type="Proteomes" id="UP000287519"/>
    </source>
</evidence>
<gene>
    <name evidence="1" type="ORF">Rhow_006119</name>
</gene>
<dbReference type="Proteomes" id="UP000287519">
    <property type="component" value="Unassembled WGS sequence"/>
</dbReference>
<dbReference type="AlphaFoldDB" id="A0A402CF02"/>
<proteinExistence type="predicted"/>
<accession>A0A402CF02</accession>
<name>A0A402CF02_RHOWR</name>
<organism evidence="1 2">
    <name type="scientific">Rhodococcus wratislaviensis</name>
    <name type="common">Tsukamurella wratislaviensis</name>
    <dbReference type="NCBI Taxonomy" id="44752"/>
    <lineage>
        <taxon>Bacteria</taxon>
        <taxon>Bacillati</taxon>
        <taxon>Actinomycetota</taxon>
        <taxon>Actinomycetes</taxon>
        <taxon>Mycobacteriales</taxon>
        <taxon>Nocardiaceae</taxon>
        <taxon>Rhodococcus</taxon>
    </lineage>
</organism>
<evidence type="ECO:0000313" key="1">
    <source>
        <dbReference type="EMBL" id="GCE42180.1"/>
    </source>
</evidence>